<protein>
    <submittedName>
        <fullName evidence="2">Uncharacterized protein</fullName>
    </submittedName>
</protein>
<dbReference type="AlphaFoldDB" id="A0A084G4T7"/>
<dbReference type="HOGENOM" id="CLU_1310737_0_0_1"/>
<dbReference type="EMBL" id="JOWA01000099">
    <property type="protein sequence ID" value="KEZ42349.1"/>
    <property type="molecule type" value="Genomic_DNA"/>
</dbReference>
<feature type="region of interest" description="Disordered" evidence="1">
    <location>
        <begin position="1"/>
        <end position="68"/>
    </location>
</feature>
<reference evidence="2 3" key="1">
    <citation type="journal article" date="2014" name="Genome Announc.">
        <title>Draft genome sequence of the pathogenic fungus Scedosporium apiospermum.</title>
        <authorList>
            <person name="Vandeputte P."/>
            <person name="Ghamrawi S."/>
            <person name="Rechenmann M."/>
            <person name="Iltis A."/>
            <person name="Giraud S."/>
            <person name="Fleury M."/>
            <person name="Thornton C."/>
            <person name="Delhaes L."/>
            <person name="Meyer W."/>
            <person name="Papon N."/>
            <person name="Bouchara J.P."/>
        </authorList>
    </citation>
    <scope>NUCLEOTIDE SEQUENCE [LARGE SCALE GENOMIC DNA]</scope>
    <source>
        <strain evidence="2 3">IHEM 14462</strain>
    </source>
</reference>
<name>A0A084G4T7_PSEDA</name>
<dbReference type="Proteomes" id="UP000028545">
    <property type="component" value="Unassembled WGS sequence"/>
</dbReference>
<comment type="caution">
    <text evidence="2">The sequence shown here is derived from an EMBL/GenBank/DDBJ whole genome shotgun (WGS) entry which is preliminary data.</text>
</comment>
<keyword evidence="3" id="KW-1185">Reference proteome</keyword>
<accession>A0A084G4T7</accession>
<evidence type="ECO:0000313" key="3">
    <source>
        <dbReference type="Proteomes" id="UP000028545"/>
    </source>
</evidence>
<evidence type="ECO:0000256" key="1">
    <source>
        <dbReference type="SAM" id="MobiDB-lite"/>
    </source>
</evidence>
<dbReference type="RefSeq" id="XP_016642148.1">
    <property type="nucleotide sequence ID" value="XM_016787833.1"/>
</dbReference>
<feature type="compositionally biased region" description="Polar residues" evidence="1">
    <location>
        <begin position="1"/>
        <end position="12"/>
    </location>
</feature>
<proteinExistence type="predicted"/>
<dbReference type="KEGG" id="sapo:SAPIO_CDS5522"/>
<dbReference type="GeneID" id="27724594"/>
<dbReference type="VEuPathDB" id="FungiDB:SAPIO_CDS5522"/>
<gene>
    <name evidence="2" type="ORF">SAPIO_CDS5522</name>
</gene>
<sequence>MNPFRQNDQPDQPTGCPVSGPGTDYNYTGIHPPVSLRPSSGFAPVPTAPGAPQSVPTTPPAQIITTPPTPSSHYVFGGNHINGHSYIRAADACPRSRLAVPQPFGNYPQSDSRPELPIPFERPYQHVPLYPNQSTPYQPGEAPRTLRAIYQDGDRSNMIVARHIGMRGLQDAEMASLWSANTIQGSPALKEWLCAREGKLDKLDLWEGGG</sequence>
<evidence type="ECO:0000313" key="2">
    <source>
        <dbReference type="EMBL" id="KEZ42349.1"/>
    </source>
</evidence>
<organism evidence="2 3">
    <name type="scientific">Pseudallescheria apiosperma</name>
    <name type="common">Scedosporium apiospermum</name>
    <dbReference type="NCBI Taxonomy" id="563466"/>
    <lineage>
        <taxon>Eukaryota</taxon>
        <taxon>Fungi</taxon>
        <taxon>Dikarya</taxon>
        <taxon>Ascomycota</taxon>
        <taxon>Pezizomycotina</taxon>
        <taxon>Sordariomycetes</taxon>
        <taxon>Hypocreomycetidae</taxon>
        <taxon>Microascales</taxon>
        <taxon>Microascaceae</taxon>
        <taxon>Scedosporium</taxon>
    </lineage>
</organism>